<gene>
    <name evidence="13" type="ORF">BOKJ2_LOCUS9466</name>
</gene>
<dbReference type="Gene3D" id="3.30.50.10">
    <property type="entry name" value="Erythroid Transcription Factor GATA-1, subunit A"/>
    <property type="match status" value="1"/>
</dbReference>
<evidence type="ECO:0000256" key="8">
    <source>
        <dbReference type="ARBA" id="ARBA00023163"/>
    </source>
</evidence>
<dbReference type="SUPFAM" id="SSF57716">
    <property type="entry name" value="Glucocorticoid receptor-like (DNA-binding domain)"/>
    <property type="match status" value="1"/>
</dbReference>
<keyword evidence="7" id="KW-0238">DNA-binding</keyword>
<dbReference type="PRINTS" id="PR00047">
    <property type="entry name" value="STROIDFINGER"/>
</dbReference>
<dbReference type="EMBL" id="CAJFDH010000004">
    <property type="protein sequence ID" value="CAD5221481.1"/>
    <property type="molecule type" value="Genomic_DNA"/>
</dbReference>
<dbReference type="InterPro" id="IPR001628">
    <property type="entry name" value="Znf_hrmn_rcpt"/>
</dbReference>
<dbReference type="PROSITE" id="PS51030">
    <property type="entry name" value="NUCLEAR_REC_DBD_2"/>
    <property type="match status" value="1"/>
</dbReference>
<feature type="region of interest" description="Disordered" evidence="11">
    <location>
        <begin position="1"/>
        <end position="44"/>
    </location>
</feature>
<dbReference type="Proteomes" id="UP000614601">
    <property type="component" value="Unassembled WGS sequence"/>
</dbReference>
<evidence type="ECO:0000256" key="2">
    <source>
        <dbReference type="ARBA" id="ARBA00005993"/>
    </source>
</evidence>
<evidence type="ECO:0000313" key="14">
    <source>
        <dbReference type="Proteomes" id="UP000614601"/>
    </source>
</evidence>
<comment type="caution">
    <text evidence="13">The sequence shown here is derived from an EMBL/GenBank/DDBJ whole genome shotgun (WGS) entry which is preliminary data.</text>
</comment>
<name>A0A811KXP1_9BILA</name>
<dbReference type="InterPro" id="IPR000536">
    <property type="entry name" value="Nucl_hrmn_rcpt_lig-bd"/>
</dbReference>
<dbReference type="InterPro" id="IPR013088">
    <property type="entry name" value="Znf_NHR/GATA"/>
</dbReference>
<dbReference type="GO" id="GO:0003700">
    <property type="term" value="F:DNA-binding transcription factor activity"/>
    <property type="evidence" value="ECO:0007669"/>
    <property type="project" value="InterPro"/>
</dbReference>
<keyword evidence="8" id="KW-0804">Transcription</keyword>
<reference evidence="13" key="1">
    <citation type="submission" date="2020-09" db="EMBL/GenBank/DDBJ databases">
        <authorList>
            <person name="Kikuchi T."/>
        </authorList>
    </citation>
    <scope>NUCLEOTIDE SEQUENCE</scope>
    <source>
        <strain evidence="13">SH1</strain>
    </source>
</reference>
<feature type="domain" description="Nuclear receptor" evidence="12">
    <location>
        <begin position="79"/>
        <end position="156"/>
    </location>
</feature>
<evidence type="ECO:0000259" key="12">
    <source>
        <dbReference type="PROSITE" id="PS51030"/>
    </source>
</evidence>
<evidence type="ECO:0000256" key="7">
    <source>
        <dbReference type="ARBA" id="ARBA00023125"/>
    </source>
</evidence>
<dbReference type="AlphaFoldDB" id="A0A811KXP1"/>
<evidence type="ECO:0000256" key="1">
    <source>
        <dbReference type="ARBA" id="ARBA00004123"/>
    </source>
</evidence>
<evidence type="ECO:0000256" key="10">
    <source>
        <dbReference type="ARBA" id="ARBA00023242"/>
    </source>
</evidence>
<keyword evidence="9" id="KW-0675">Receptor</keyword>
<dbReference type="InterPro" id="IPR035500">
    <property type="entry name" value="NHR-like_dom_sf"/>
</dbReference>
<evidence type="ECO:0000256" key="11">
    <source>
        <dbReference type="SAM" id="MobiDB-lite"/>
    </source>
</evidence>
<keyword evidence="6" id="KW-0805">Transcription regulation</keyword>
<sequence length="442" mass="49718">MISQSPSTLSRHSVSSFDESMACSTSDAGSSSPSTSSQTSETQSIVPISVPKELLDMGLIKDEDSDITFTRSRYPAGPPTQCPICGDSAVHRHFGGVVSCNGCAAFFRRTIVECKSYKCRKGNKCELRKVKGSSICKYCRFQKCLEIGMVMKAVEPKRIERAVENNPGVLSRLLRCRQAAFTDRYKSTIDVYGGITTYIRMSNKQKTGTSALMASKAEFSVLRAFFKNSDFSGHLPQGIDLVLAQRQLLTWITCEAVYANIKYRGFHIGRCYYVDESYMVTDEVAVKQYLDSYPGLTHTEALIPYTIKFYASISKIAEAMYNAHVDEEEVTAVTAIILLKEMSTLLGRNKEIEKKMNMIFKGLKEHYDSNYHDLALRMGNLISFVDIMMTEVAECRDDLIMMMRLNDPQDSSVTQDLPGYHEFLYRQSIRSQYSNALGSNFK</sequence>
<dbReference type="InterPro" id="IPR049636">
    <property type="entry name" value="HNF4-like_DBD"/>
</dbReference>
<dbReference type="Proteomes" id="UP000783686">
    <property type="component" value="Unassembled WGS sequence"/>
</dbReference>
<proteinExistence type="inferred from homology"/>
<keyword evidence="5" id="KW-0862">Zinc</keyword>
<dbReference type="CDD" id="cd06960">
    <property type="entry name" value="NR_DBD_HNF4A"/>
    <property type="match status" value="1"/>
</dbReference>
<dbReference type="OrthoDB" id="10018779at2759"/>
<comment type="subcellular location">
    <subcellularLocation>
        <location evidence="1">Nucleus</location>
    </subcellularLocation>
</comment>
<feature type="compositionally biased region" description="Polar residues" evidence="11">
    <location>
        <begin position="1"/>
        <end position="18"/>
    </location>
</feature>
<dbReference type="SUPFAM" id="SSF48508">
    <property type="entry name" value="Nuclear receptor ligand-binding domain"/>
    <property type="match status" value="1"/>
</dbReference>
<accession>A0A811KXP1</accession>
<evidence type="ECO:0000256" key="3">
    <source>
        <dbReference type="ARBA" id="ARBA00022723"/>
    </source>
</evidence>
<dbReference type="GO" id="GO:0000978">
    <property type="term" value="F:RNA polymerase II cis-regulatory region sequence-specific DNA binding"/>
    <property type="evidence" value="ECO:0007669"/>
    <property type="project" value="InterPro"/>
</dbReference>
<dbReference type="Gene3D" id="1.10.565.10">
    <property type="entry name" value="Retinoid X Receptor"/>
    <property type="match status" value="1"/>
</dbReference>
<keyword evidence="10" id="KW-0539">Nucleus</keyword>
<evidence type="ECO:0000256" key="4">
    <source>
        <dbReference type="ARBA" id="ARBA00022771"/>
    </source>
</evidence>
<evidence type="ECO:0000256" key="5">
    <source>
        <dbReference type="ARBA" id="ARBA00022833"/>
    </source>
</evidence>
<evidence type="ECO:0000256" key="9">
    <source>
        <dbReference type="ARBA" id="ARBA00023170"/>
    </source>
</evidence>
<evidence type="ECO:0000256" key="6">
    <source>
        <dbReference type="ARBA" id="ARBA00023015"/>
    </source>
</evidence>
<dbReference type="Pfam" id="PF00104">
    <property type="entry name" value="Hormone_recep"/>
    <property type="match status" value="1"/>
</dbReference>
<dbReference type="SMART" id="SM00399">
    <property type="entry name" value="ZnF_C4"/>
    <property type="match status" value="1"/>
</dbReference>
<protein>
    <recommendedName>
        <fullName evidence="12">Nuclear receptor domain-containing protein</fullName>
    </recommendedName>
</protein>
<dbReference type="GO" id="GO:0008270">
    <property type="term" value="F:zinc ion binding"/>
    <property type="evidence" value="ECO:0007669"/>
    <property type="project" value="UniProtKB-KW"/>
</dbReference>
<keyword evidence="3" id="KW-0479">Metal-binding</keyword>
<dbReference type="Pfam" id="PF00105">
    <property type="entry name" value="zf-C4"/>
    <property type="match status" value="1"/>
</dbReference>
<organism evidence="13 14">
    <name type="scientific">Bursaphelenchus okinawaensis</name>
    <dbReference type="NCBI Taxonomy" id="465554"/>
    <lineage>
        <taxon>Eukaryota</taxon>
        <taxon>Metazoa</taxon>
        <taxon>Ecdysozoa</taxon>
        <taxon>Nematoda</taxon>
        <taxon>Chromadorea</taxon>
        <taxon>Rhabditida</taxon>
        <taxon>Tylenchina</taxon>
        <taxon>Tylenchomorpha</taxon>
        <taxon>Aphelenchoidea</taxon>
        <taxon>Aphelenchoididae</taxon>
        <taxon>Bursaphelenchus</taxon>
    </lineage>
</organism>
<keyword evidence="14" id="KW-1185">Reference proteome</keyword>
<dbReference type="GO" id="GO:0005634">
    <property type="term" value="C:nucleus"/>
    <property type="evidence" value="ECO:0007669"/>
    <property type="project" value="UniProtKB-SubCell"/>
</dbReference>
<feature type="compositionally biased region" description="Low complexity" evidence="11">
    <location>
        <begin position="20"/>
        <end position="44"/>
    </location>
</feature>
<comment type="similarity">
    <text evidence="2">Belongs to the nuclear hormone receptor family.</text>
</comment>
<dbReference type="EMBL" id="CAJFCW020000004">
    <property type="protein sequence ID" value="CAG9115114.1"/>
    <property type="molecule type" value="Genomic_DNA"/>
</dbReference>
<dbReference type="PANTHER" id="PTHR46011">
    <property type="entry name" value="NUCLEAR HORMONE RECEPTOR FAMILY MEMBER NHR-86-RELATED"/>
    <property type="match status" value="1"/>
</dbReference>
<keyword evidence="4" id="KW-0863">Zinc-finger</keyword>
<evidence type="ECO:0000313" key="13">
    <source>
        <dbReference type="EMBL" id="CAD5221481.1"/>
    </source>
</evidence>